<evidence type="ECO:0000259" key="3">
    <source>
        <dbReference type="PROSITE" id="PS50994"/>
    </source>
</evidence>
<evidence type="ECO:0000256" key="1">
    <source>
        <dbReference type="SAM" id="MobiDB-lite"/>
    </source>
</evidence>
<dbReference type="GO" id="GO:0015074">
    <property type="term" value="P:DNA integration"/>
    <property type="evidence" value="ECO:0007669"/>
    <property type="project" value="InterPro"/>
</dbReference>
<sequence>MPGRLVKGAVELGEYDVEYQNRTAIKAQVLADFVVEFVGEQVQEEKGGWLLHVDGSSNANNGGVGILLQGPNGLEIEVAARLSFPATNNKAEYEALILGLQLAREAGARDLNVCTNSQLVAMQIEGMYETRERTMTQYLAKVREQMECFNKCTIQQIPRNENKKADALSKFGVRRLDTFARYSHGASPNSMPVRSIGDRHSRTISPSDCTEEVHNSGVEYFTKWVEAEAVAKISEKEDINFIWKNIICRFGIPRVLISDNGTQFQEKAIVVWCRELKIEQNFTSVGNPQANGQTEVTNHTILQHLKTRLEGAKGSWVEELPEIGEETQRVSQYEAASNQMERTFDLTVIEEKRMPRTQEPSPQRAYDEELQ</sequence>
<dbReference type="AlphaFoldDB" id="A0AAW2T6V2"/>
<dbReference type="SUPFAM" id="SSF53098">
    <property type="entry name" value="Ribonuclease H-like"/>
    <property type="match status" value="2"/>
</dbReference>
<name>A0AAW2T6V2_SESRA</name>
<dbReference type="GO" id="GO:0004523">
    <property type="term" value="F:RNA-DNA hybrid ribonuclease activity"/>
    <property type="evidence" value="ECO:0007669"/>
    <property type="project" value="InterPro"/>
</dbReference>
<dbReference type="InterPro" id="IPR002156">
    <property type="entry name" value="RNaseH_domain"/>
</dbReference>
<dbReference type="InterPro" id="IPR012337">
    <property type="entry name" value="RNaseH-like_sf"/>
</dbReference>
<comment type="caution">
    <text evidence="4">The sequence shown here is derived from an EMBL/GenBank/DDBJ whole genome shotgun (WGS) entry which is preliminary data.</text>
</comment>
<feature type="region of interest" description="Disordered" evidence="1">
    <location>
        <begin position="190"/>
        <end position="209"/>
    </location>
</feature>
<accession>A0AAW2T6V2</accession>
<proteinExistence type="predicted"/>
<gene>
    <name evidence="4" type="ORF">Sradi_2374600</name>
</gene>
<evidence type="ECO:0000259" key="2">
    <source>
        <dbReference type="PROSITE" id="PS50879"/>
    </source>
</evidence>
<reference evidence="4" key="1">
    <citation type="submission" date="2020-06" db="EMBL/GenBank/DDBJ databases">
        <authorList>
            <person name="Li T."/>
            <person name="Hu X."/>
            <person name="Zhang T."/>
            <person name="Song X."/>
            <person name="Zhang H."/>
            <person name="Dai N."/>
            <person name="Sheng W."/>
            <person name="Hou X."/>
            <person name="Wei L."/>
        </authorList>
    </citation>
    <scope>NUCLEOTIDE SEQUENCE</scope>
    <source>
        <strain evidence="4">G02</strain>
        <tissue evidence="4">Leaf</tissue>
    </source>
</reference>
<dbReference type="Pfam" id="PF00665">
    <property type="entry name" value="rve"/>
    <property type="match status" value="1"/>
</dbReference>
<dbReference type="PANTHER" id="PTHR48475:SF2">
    <property type="entry name" value="RIBONUCLEASE H"/>
    <property type="match status" value="1"/>
</dbReference>
<dbReference type="CDD" id="cd09279">
    <property type="entry name" value="RNase_HI_like"/>
    <property type="match status" value="1"/>
</dbReference>
<dbReference type="InterPro" id="IPR001584">
    <property type="entry name" value="Integrase_cat-core"/>
</dbReference>
<dbReference type="Pfam" id="PF13456">
    <property type="entry name" value="RVT_3"/>
    <property type="match status" value="1"/>
</dbReference>
<dbReference type="InterPro" id="IPR036397">
    <property type="entry name" value="RNaseH_sf"/>
</dbReference>
<feature type="domain" description="Integrase catalytic" evidence="3">
    <location>
        <begin position="184"/>
        <end position="370"/>
    </location>
</feature>
<dbReference type="PROSITE" id="PS50994">
    <property type="entry name" value="INTEGRASE"/>
    <property type="match status" value="1"/>
</dbReference>
<protein>
    <submittedName>
        <fullName evidence="4">Ribonuclease HI</fullName>
    </submittedName>
</protein>
<dbReference type="PANTHER" id="PTHR48475">
    <property type="entry name" value="RIBONUCLEASE H"/>
    <property type="match status" value="1"/>
</dbReference>
<feature type="domain" description="RNase H type-1" evidence="2">
    <location>
        <begin position="45"/>
        <end position="174"/>
    </location>
</feature>
<dbReference type="PROSITE" id="PS50879">
    <property type="entry name" value="RNASE_H_1"/>
    <property type="match status" value="1"/>
</dbReference>
<dbReference type="EMBL" id="JACGWJ010000009">
    <property type="protein sequence ID" value="KAL0400313.1"/>
    <property type="molecule type" value="Genomic_DNA"/>
</dbReference>
<organism evidence="4">
    <name type="scientific">Sesamum radiatum</name>
    <name type="common">Black benniseed</name>
    <dbReference type="NCBI Taxonomy" id="300843"/>
    <lineage>
        <taxon>Eukaryota</taxon>
        <taxon>Viridiplantae</taxon>
        <taxon>Streptophyta</taxon>
        <taxon>Embryophyta</taxon>
        <taxon>Tracheophyta</taxon>
        <taxon>Spermatophyta</taxon>
        <taxon>Magnoliopsida</taxon>
        <taxon>eudicotyledons</taxon>
        <taxon>Gunneridae</taxon>
        <taxon>Pentapetalae</taxon>
        <taxon>asterids</taxon>
        <taxon>lamiids</taxon>
        <taxon>Lamiales</taxon>
        <taxon>Pedaliaceae</taxon>
        <taxon>Sesamum</taxon>
    </lineage>
</organism>
<feature type="region of interest" description="Disordered" evidence="1">
    <location>
        <begin position="347"/>
        <end position="371"/>
    </location>
</feature>
<dbReference type="Gene3D" id="3.30.420.10">
    <property type="entry name" value="Ribonuclease H-like superfamily/Ribonuclease H"/>
    <property type="match status" value="2"/>
</dbReference>
<dbReference type="GO" id="GO:0003676">
    <property type="term" value="F:nucleic acid binding"/>
    <property type="evidence" value="ECO:0007669"/>
    <property type="project" value="InterPro"/>
</dbReference>
<reference evidence="4" key="2">
    <citation type="journal article" date="2024" name="Plant">
        <title>Genomic evolution and insights into agronomic trait innovations of Sesamum species.</title>
        <authorList>
            <person name="Miao H."/>
            <person name="Wang L."/>
            <person name="Qu L."/>
            <person name="Liu H."/>
            <person name="Sun Y."/>
            <person name="Le M."/>
            <person name="Wang Q."/>
            <person name="Wei S."/>
            <person name="Zheng Y."/>
            <person name="Lin W."/>
            <person name="Duan Y."/>
            <person name="Cao H."/>
            <person name="Xiong S."/>
            <person name="Wang X."/>
            <person name="Wei L."/>
            <person name="Li C."/>
            <person name="Ma Q."/>
            <person name="Ju M."/>
            <person name="Zhao R."/>
            <person name="Li G."/>
            <person name="Mu C."/>
            <person name="Tian Q."/>
            <person name="Mei H."/>
            <person name="Zhang T."/>
            <person name="Gao T."/>
            <person name="Zhang H."/>
        </authorList>
    </citation>
    <scope>NUCLEOTIDE SEQUENCE</scope>
    <source>
        <strain evidence="4">G02</strain>
    </source>
</reference>
<evidence type="ECO:0000313" key="4">
    <source>
        <dbReference type="EMBL" id="KAL0400313.1"/>
    </source>
</evidence>